<evidence type="ECO:0000259" key="1">
    <source>
        <dbReference type="Pfam" id="PF00656"/>
    </source>
</evidence>
<dbReference type="InterPro" id="IPR011600">
    <property type="entry name" value="Pept_C14_caspase"/>
</dbReference>
<name>A0A3E1P365_9BACT</name>
<dbReference type="InterPro" id="IPR029030">
    <property type="entry name" value="Caspase-like_dom_sf"/>
</dbReference>
<dbReference type="OrthoDB" id="9812126at2"/>
<feature type="domain" description="Peptidase C14 caspase" evidence="1">
    <location>
        <begin position="2"/>
        <end position="209"/>
    </location>
</feature>
<dbReference type="SUPFAM" id="SSF52129">
    <property type="entry name" value="Caspase-like"/>
    <property type="match status" value="1"/>
</dbReference>
<dbReference type="EMBL" id="QTJV01000004">
    <property type="protein sequence ID" value="RFM34653.1"/>
    <property type="molecule type" value="Genomic_DNA"/>
</dbReference>
<dbReference type="RefSeq" id="WP_116854235.1">
    <property type="nucleotide sequence ID" value="NZ_QTJV01000004.1"/>
</dbReference>
<sequence length="312" mass="34479">MRRALVVGINDYPGARLYGCVNDATNIAQLLSSNEDESPNFEVMLMVQDQRKPVLRARLLELFSGDDEMHLFYFSGHGLVNEMGGYIVTVDCQRNDEGISMDDILTMASLSKARQKVIILDCCHAGAMGAPALMGNGTAVLGQGVVVLASSRDTETSKEVAGMGVFTNLLLKALRGGAADIVGGVTAGSIYNYVDRGLGGWQQRPMFKANIARSMNLRRVKPVLDVGELRKLRVYFPAMEDEKQLDPSYEYTAKEAVEENVKVFKALRVMQGLGLVETIGEEYMYFVAMNSGRCRLTPLGMYYWQMIKEGRI</sequence>
<protein>
    <submittedName>
        <fullName evidence="2">Caspase family protein</fullName>
    </submittedName>
</protein>
<proteinExistence type="predicted"/>
<dbReference type="AlphaFoldDB" id="A0A3E1P365"/>
<dbReference type="InterPro" id="IPR052039">
    <property type="entry name" value="Caspase-related_regulators"/>
</dbReference>
<keyword evidence="3" id="KW-1185">Reference proteome</keyword>
<reference evidence="2 3" key="1">
    <citation type="submission" date="2018-08" db="EMBL/GenBank/DDBJ databases">
        <title>Chitinophaga sp. K20C18050901, a novel bacterium isolated from forest soil.</title>
        <authorList>
            <person name="Wang C."/>
        </authorList>
    </citation>
    <scope>NUCLEOTIDE SEQUENCE [LARGE SCALE GENOMIC DNA]</scope>
    <source>
        <strain evidence="2 3">K20C18050901</strain>
    </source>
</reference>
<evidence type="ECO:0000313" key="2">
    <source>
        <dbReference type="EMBL" id="RFM34653.1"/>
    </source>
</evidence>
<dbReference type="Gene3D" id="3.40.50.1460">
    <property type="match status" value="1"/>
</dbReference>
<comment type="caution">
    <text evidence="2">The sequence shown here is derived from an EMBL/GenBank/DDBJ whole genome shotgun (WGS) entry which is preliminary data.</text>
</comment>
<accession>A0A3E1P365</accession>
<gene>
    <name evidence="2" type="ORF">DXN04_15420</name>
</gene>
<dbReference type="PANTHER" id="PTHR22576">
    <property type="entry name" value="MUCOSA ASSOCIATED LYMPHOID TISSUE LYMPHOMA TRANSLOCATION PROTEIN 1/PARACASPASE"/>
    <property type="match status" value="1"/>
</dbReference>
<dbReference type="PANTHER" id="PTHR22576:SF37">
    <property type="entry name" value="MUCOSA-ASSOCIATED LYMPHOID TISSUE LYMPHOMA TRANSLOCATION PROTEIN 1"/>
    <property type="match status" value="1"/>
</dbReference>
<dbReference type="Proteomes" id="UP000261174">
    <property type="component" value="Unassembled WGS sequence"/>
</dbReference>
<organism evidence="2 3">
    <name type="scientific">Chitinophaga silvisoli</name>
    <dbReference type="NCBI Taxonomy" id="2291814"/>
    <lineage>
        <taxon>Bacteria</taxon>
        <taxon>Pseudomonadati</taxon>
        <taxon>Bacteroidota</taxon>
        <taxon>Chitinophagia</taxon>
        <taxon>Chitinophagales</taxon>
        <taxon>Chitinophagaceae</taxon>
        <taxon>Chitinophaga</taxon>
    </lineage>
</organism>
<dbReference type="Pfam" id="PF00656">
    <property type="entry name" value="Peptidase_C14"/>
    <property type="match status" value="1"/>
</dbReference>
<evidence type="ECO:0000313" key="3">
    <source>
        <dbReference type="Proteomes" id="UP000261174"/>
    </source>
</evidence>
<dbReference type="GO" id="GO:0006508">
    <property type="term" value="P:proteolysis"/>
    <property type="evidence" value="ECO:0007669"/>
    <property type="project" value="InterPro"/>
</dbReference>
<dbReference type="GO" id="GO:0004197">
    <property type="term" value="F:cysteine-type endopeptidase activity"/>
    <property type="evidence" value="ECO:0007669"/>
    <property type="project" value="InterPro"/>
</dbReference>